<dbReference type="GeneID" id="18913089"/>
<dbReference type="PROSITE" id="PS50893">
    <property type="entry name" value="ABC_TRANSPORTER_2"/>
    <property type="match status" value="2"/>
</dbReference>
<keyword evidence="3" id="KW-0547">Nucleotide-binding</keyword>
<evidence type="ECO:0000256" key="4">
    <source>
        <dbReference type="ARBA" id="ARBA00022840"/>
    </source>
</evidence>
<evidence type="ECO:0000256" key="2">
    <source>
        <dbReference type="ARBA" id="ARBA00022448"/>
    </source>
</evidence>
<dbReference type="GO" id="GO:0005524">
    <property type="term" value="F:ATP binding"/>
    <property type="evidence" value="ECO:0007669"/>
    <property type="project" value="UniProtKB-KW"/>
</dbReference>
<dbReference type="STRING" id="650164.K5VQC4"/>
<gene>
    <name evidence="6" type="ORF">PHACADRAFT_211347</name>
</gene>
<keyword evidence="4" id="KW-0067">ATP-binding</keyword>
<keyword evidence="7" id="KW-1185">Reference proteome</keyword>
<feature type="domain" description="ABC transporter" evidence="5">
    <location>
        <begin position="332"/>
        <end position="591"/>
    </location>
</feature>
<comment type="similarity">
    <text evidence="1">Belongs to the ABC transporter superfamily.</text>
</comment>
<dbReference type="InterPro" id="IPR003593">
    <property type="entry name" value="AAA+_ATPase"/>
</dbReference>
<dbReference type="SMART" id="SM00382">
    <property type="entry name" value="AAA"/>
    <property type="match status" value="2"/>
</dbReference>
<dbReference type="PANTHER" id="PTHR43117">
    <property type="entry name" value="OSMOPROTECTANT IMPORT ATP-BINDING PROTEIN OSMV"/>
    <property type="match status" value="1"/>
</dbReference>
<evidence type="ECO:0000313" key="7">
    <source>
        <dbReference type="Proteomes" id="UP000008370"/>
    </source>
</evidence>
<accession>K5VQC4</accession>
<evidence type="ECO:0000256" key="3">
    <source>
        <dbReference type="ARBA" id="ARBA00022741"/>
    </source>
</evidence>
<evidence type="ECO:0000313" key="6">
    <source>
        <dbReference type="EMBL" id="EKM53678.1"/>
    </source>
</evidence>
<dbReference type="PANTHER" id="PTHR43117:SF4">
    <property type="entry name" value="OSMOPROTECTANT IMPORT ATP-BINDING PROTEIN OSMV"/>
    <property type="match status" value="1"/>
</dbReference>
<name>K5VQC4_PHACS</name>
<dbReference type="HOGENOM" id="CLU_000604_45_3_1"/>
<reference evidence="6 7" key="1">
    <citation type="journal article" date="2012" name="BMC Genomics">
        <title>Comparative genomics of the white-rot fungi, Phanerochaete carnosa and P. chrysosporium, to elucidate the genetic basis of the distinct wood types they colonize.</title>
        <authorList>
            <person name="Suzuki H."/>
            <person name="MacDonald J."/>
            <person name="Syed K."/>
            <person name="Salamov A."/>
            <person name="Hori C."/>
            <person name="Aerts A."/>
            <person name="Henrissat B."/>
            <person name="Wiebenga A."/>
            <person name="vanKuyk P.A."/>
            <person name="Barry K."/>
            <person name="Lindquist E."/>
            <person name="LaButti K."/>
            <person name="Lapidus A."/>
            <person name="Lucas S."/>
            <person name="Coutinho P."/>
            <person name="Gong Y."/>
            <person name="Samejima M."/>
            <person name="Mahadevan R."/>
            <person name="Abou-Zaid M."/>
            <person name="de Vries R.P."/>
            <person name="Igarashi K."/>
            <person name="Yadav J.S."/>
            <person name="Grigoriev I.V."/>
            <person name="Master E.R."/>
        </authorList>
    </citation>
    <scope>NUCLEOTIDE SEQUENCE [LARGE SCALE GENOMIC DNA]</scope>
    <source>
        <strain evidence="6 7">HHB-10118-sp</strain>
    </source>
</reference>
<dbReference type="Gene3D" id="3.40.50.300">
    <property type="entry name" value="P-loop containing nucleotide triphosphate hydrolases"/>
    <property type="match status" value="2"/>
</dbReference>
<evidence type="ECO:0000256" key="1">
    <source>
        <dbReference type="ARBA" id="ARBA00005417"/>
    </source>
</evidence>
<organism evidence="6 7">
    <name type="scientific">Phanerochaete carnosa (strain HHB-10118-sp)</name>
    <name type="common">White-rot fungus</name>
    <name type="synonym">Peniophora carnosa</name>
    <dbReference type="NCBI Taxonomy" id="650164"/>
    <lineage>
        <taxon>Eukaryota</taxon>
        <taxon>Fungi</taxon>
        <taxon>Dikarya</taxon>
        <taxon>Basidiomycota</taxon>
        <taxon>Agaricomycotina</taxon>
        <taxon>Agaricomycetes</taxon>
        <taxon>Polyporales</taxon>
        <taxon>Phanerochaetaceae</taxon>
        <taxon>Phanerochaete</taxon>
    </lineage>
</organism>
<dbReference type="InterPro" id="IPR027417">
    <property type="entry name" value="P-loop_NTPase"/>
</dbReference>
<keyword evidence="2" id="KW-0813">Transport</keyword>
<protein>
    <recommendedName>
        <fullName evidence="5">ABC transporter domain-containing protein</fullName>
    </recommendedName>
</protein>
<dbReference type="InterPro" id="IPR003439">
    <property type="entry name" value="ABC_transporter-like_ATP-bd"/>
</dbReference>
<dbReference type="GO" id="GO:0016887">
    <property type="term" value="F:ATP hydrolysis activity"/>
    <property type="evidence" value="ECO:0007669"/>
    <property type="project" value="InterPro"/>
</dbReference>
<dbReference type="AlphaFoldDB" id="K5VQC4"/>
<proteinExistence type="inferred from homology"/>
<dbReference type="SUPFAM" id="SSF52540">
    <property type="entry name" value="P-loop containing nucleoside triphosphate hydrolases"/>
    <property type="match status" value="2"/>
</dbReference>
<dbReference type="FunCoup" id="K5VQC4">
    <property type="interactions" value="76"/>
</dbReference>
<evidence type="ECO:0000259" key="5">
    <source>
        <dbReference type="PROSITE" id="PS50893"/>
    </source>
</evidence>
<sequence length="592" mass="66176">MLLKRDALSWRGRTLQSGTSRHLFSTSQPSPDGPIIHIPRSSIYPLGVNNKSGPLFRDVSWTVHPKDAWVVLSATSSGAKTSLLQALTGHLRISPPPPPPYGLLPFLKNRDPHKHVSLVSFAHRPQAAGGAFYDFTARYGAVREEDRRTLRDTFFPETAKPLHELAVPAMYTHPEDVDQLHADHAKEQLRRELFGDLVTRLDLHRFLDLPMIALSNGQTRKARIVKALLEQPELLLLDEPLTGLDVQTRALVLSLFHSLHVKNDPHIILGMRPQDPIPDWTTHLALIRQDGTIHAGKKEEVLDVAANTQLHSGWSAPTSRKHARNETGNAVVTLAGVNVAYGDRMVLKDINWTIHEDSRWHLQGVNGAGKTTLLAMVTGEHPQSYTQSSRLTLFSRPRARWPTPHLHARIGRVSPEMHNAFPRRRGMSVWDAVGTGFEGNFVPRGRFRVGFGADGAELADGSADERWRVRRMWEVLRALGPAAWRGEPQSEAEAREAQEFSKRSFADLAPGEQSMVLLMRALVGRPPLVLLDEAWAGMDEGMVQVARAYLREGGLEDGQACIVVSHWEEEVPWSREDGVQRFRLSDGQGYIE</sequence>
<dbReference type="Pfam" id="PF00005">
    <property type="entry name" value="ABC_tran"/>
    <property type="match status" value="2"/>
</dbReference>
<dbReference type="KEGG" id="pco:PHACADRAFT_211347"/>
<dbReference type="InParanoid" id="K5VQC4"/>
<feature type="domain" description="ABC transporter" evidence="5">
    <location>
        <begin position="38"/>
        <end position="314"/>
    </location>
</feature>
<dbReference type="Proteomes" id="UP000008370">
    <property type="component" value="Unassembled WGS sequence"/>
</dbReference>
<dbReference type="OrthoDB" id="10255969at2759"/>
<dbReference type="EMBL" id="JH930474">
    <property type="protein sequence ID" value="EKM53678.1"/>
    <property type="molecule type" value="Genomic_DNA"/>
</dbReference>
<dbReference type="RefSeq" id="XP_007398362.1">
    <property type="nucleotide sequence ID" value="XM_007398300.1"/>
</dbReference>